<dbReference type="OrthoDB" id="213028at2"/>
<dbReference type="PANTHER" id="PTHR33221">
    <property type="entry name" value="WINGED HELIX-TURN-HELIX TRANSCRIPTIONAL REGULATOR, RRF2 FAMILY"/>
    <property type="match status" value="1"/>
</dbReference>
<keyword evidence="2" id="KW-1185">Reference proteome</keyword>
<dbReference type="RefSeq" id="WP_071613693.1">
    <property type="nucleotide sequence ID" value="NZ_CP015756.1"/>
</dbReference>
<dbReference type="SUPFAM" id="SSF46785">
    <property type="entry name" value="Winged helix' DNA-binding domain"/>
    <property type="match status" value="1"/>
</dbReference>
<gene>
    <name evidence="1" type="ORF">A7L45_15595</name>
</gene>
<dbReference type="Gene3D" id="1.10.10.10">
    <property type="entry name" value="Winged helix-like DNA-binding domain superfamily/Winged helix DNA-binding domain"/>
    <property type="match status" value="1"/>
</dbReference>
<dbReference type="AlphaFoldDB" id="A0A1J0GJ64"/>
<reference evidence="2" key="1">
    <citation type="journal article" date="2016" name="Front. Microbiol.">
        <title>Complete Genome Sequence of Clostridium estertheticum DSM 8809, a Microbe Identified in Spoiled Vacuum Packed Beef.</title>
        <authorList>
            <person name="Yu Z."/>
            <person name="Gunn L."/>
            <person name="Brennan E."/>
            <person name="Reid R."/>
            <person name="Wall P.G."/>
            <person name="Gaora O.P."/>
            <person name="Hurley D."/>
            <person name="Bolton D."/>
            <person name="Fanning S."/>
        </authorList>
    </citation>
    <scope>NUCLEOTIDE SEQUENCE [LARGE SCALE GENOMIC DNA]</scope>
    <source>
        <strain evidence="2">DSM 8809</strain>
    </source>
</reference>
<dbReference type="Proteomes" id="UP000182569">
    <property type="component" value="Chromosome"/>
</dbReference>
<organism evidence="1 2">
    <name type="scientific">Clostridium estertheticum subsp. estertheticum</name>
    <dbReference type="NCBI Taxonomy" id="1552"/>
    <lineage>
        <taxon>Bacteria</taxon>
        <taxon>Bacillati</taxon>
        <taxon>Bacillota</taxon>
        <taxon>Clostridia</taxon>
        <taxon>Eubacteriales</taxon>
        <taxon>Clostridiaceae</taxon>
        <taxon>Clostridium</taxon>
    </lineage>
</organism>
<dbReference type="GO" id="GO:0005829">
    <property type="term" value="C:cytosol"/>
    <property type="evidence" value="ECO:0007669"/>
    <property type="project" value="TreeGrafter"/>
</dbReference>
<dbReference type="PANTHER" id="PTHR33221:SF15">
    <property type="entry name" value="HTH-TYPE TRANSCRIPTIONAL REGULATOR YWGB-RELATED"/>
    <property type="match status" value="1"/>
</dbReference>
<dbReference type="EMBL" id="CP015756">
    <property type="protein sequence ID" value="APC41397.1"/>
    <property type="molecule type" value="Genomic_DNA"/>
</dbReference>
<proteinExistence type="predicted"/>
<name>A0A1J0GJ64_9CLOT</name>
<accession>A0A1J0GJ64</accession>
<dbReference type="KEGG" id="ceu:A7L45_15595"/>
<sequence length="145" mass="16220">MKYSTKLSQAVHILVFIKINPCSNLSSTAIAKSIQTNPGCVRQIMMKLRETGLLNSITGHAKPSLAKEAADITILDLYRAVEGNKTLLHLDTQTNPDCGVGTNIQLSLQKYYDEIQETAEHKMKEITLEHIIDLYNKNVELSYTN</sequence>
<dbReference type="InterPro" id="IPR036388">
    <property type="entry name" value="WH-like_DNA-bd_sf"/>
</dbReference>
<dbReference type="STRING" id="1552.A7L45_15595"/>
<dbReference type="PROSITE" id="PS51197">
    <property type="entry name" value="HTH_RRF2_2"/>
    <property type="match status" value="1"/>
</dbReference>
<evidence type="ECO:0000313" key="1">
    <source>
        <dbReference type="EMBL" id="APC41397.1"/>
    </source>
</evidence>
<protein>
    <submittedName>
        <fullName evidence="1">Rrf2 family transcriptional regulator</fullName>
    </submittedName>
</protein>
<dbReference type="Pfam" id="PF02082">
    <property type="entry name" value="Rrf2"/>
    <property type="match status" value="1"/>
</dbReference>
<evidence type="ECO:0000313" key="2">
    <source>
        <dbReference type="Proteomes" id="UP000182569"/>
    </source>
</evidence>
<dbReference type="InterPro" id="IPR036390">
    <property type="entry name" value="WH_DNA-bd_sf"/>
</dbReference>
<dbReference type="GO" id="GO:0003700">
    <property type="term" value="F:DNA-binding transcription factor activity"/>
    <property type="evidence" value="ECO:0007669"/>
    <property type="project" value="TreeGrafter"/>
</dbReference>
<dbReference type="InterPro" id="IPR000944">
    <property type="entry name" value="Tscrpt_reg_Rrf2"/>
</dbReference>